<dbReference type="SUPFAM" id="SSF50475">
    <property type="entry name" value="FMN-binding split barrel"/>
    <property type="match status" value="1"/>
</dbReference>
<organism evidence="3 4">
    <name type="scientific">Candidatus Sysuiplasma superficiale</name>
    <dbReference type="NCBI Taxonomy" id="2823368"/>
    <lineage>
        <taxon>Archaea</taxon>
        <taxon>Methanobacteriati</taxon>
        <taxon>Thermoplasmatota</taxon>
        <taxon>Thermoplasmata</taxon>
        <taxon>Candidatus Sysuiplasmatales</taxon>
        <taxon>Candidatus Sysuiplasmataceae</taxon>
        <taxon>Candidatus Sysuiplasma</taxon>
    </lineage>
</organism>
<evidence type="ECO:0000313" key="4">
    <source>
        <dbReference type="Proteomes" id="UP000750197"/>
    </source>
</evidence>
<dbReference type="Proteomes" id="UP000750197">
    <property type="component" value="Unassembled WGS sequence"/>
</dbReference>
<reference evidence="3" key="1">
    <citation type="submission" date="2021-05" db="EMBL/GenBank/DDBJ databases">
        <title>Genomic insights into ecological role and evolution of a novel Thermoplasmata order Candidatus Sysuiplasmatales.</title>
        <authorList>
            <person name="Yuan Y."/>
        </authorList>
    </citation>
    <scope>NUCLEOTIDE SEQUENCE</scope>
    <source>
        <strain evidence="3">TUT19-bin139</strain>
    </source>
</reference>
<feature type="domain" description="Flavin reductase like" evidence="2">
    <location>
        <begin position="1"/>
        <end position="42"/>
    </location>
</feature>
<dbReference type="InterPro" id="IPR002563">
    <property type="entry name" value="Flavin_Rdtase-like_dom"/>
</dbReference>
<feature type="non-terminal residue" evidence="3">
    <location>
        <position position="1"/>
    </location>
</feature>
<evidence type="ECO:0000259" key="2">
    <source>
        <dbReference type="Pfam" id="PF01613"/>
    </source>
</evidence>
<sequence>ECTVVSSFRAGDHTAFIGKVLNAYCDAAKRPLIYRGGKYYRIGELVAKR</sequence>
<dbReference type="InterPro" id="IPR012349">
    <property type="entry name" value="Split_barrel_FMN-bd"/>
</dbReference>
<dbReference type="EMBL" id="JAHEAC010000001">
    <property type="protein sequence ID" value="MBX8643105.1"/>
    <property type="molecule type" value="Genomic_DNA"/>
</dbReference>
<dbReference type="Gene3D" id="2.30.110.10">
    <property type="entry name" value="Electron Transport, Fmn-binding Protein, Chain A"/>
    <property type="match status" value="1"/>
</dbReference>
<dbReference type="Pfam" id="PF01613">
    <property type="entry name" value="Flavin_Reduct"/>
    <property type="match status" value="1"/>
</dbReference>
<dbReference type="GO" id="GO:0010181">
    <property type="term" value="F:FMN binding"/>
    <property type="evidence" value="ECO:0007669"/>
    <property type="project" value="InterPro"/>
</dbReference>
<evidence type="ECO:0000313" key="3">
    <source>
        <dbReference type="EMBL" id="MBX8643105.1"/>
    </source>
</evidence>
<comment type="caution">
    <text evidence="3">The sequence shown here is derived from an EMBL/GenBank/DDBJ whole genome shotgun (WGS) entry which is preliminary data.</text>
</comment>
<accession>A0A8J8CC78</accession>
<comment type="cofactor">
    <cofactor evidence="1">
        <name>FMN</name>
        <dbReference type="ChEBI" id="CHEBI:58210"/>
    </cofactor>
</comment>
<gene>
    <name evidence="3" type="ORF">KIY12_00005</name>
</gene>
<dbReference type="AlphaFoldDB" id="A0A8J8CC78"/>
<evidence type="ECO:0000256" key="1">
    <source>
        <dbReference type="ARBA" id="ARBA00001917"/>
    </source>
</evidence>
<proteinExistence type="predicted"/>
<name>A0A8J8CC78_9ARCH</name>
<protein>
    <submittedName>
        <fullName evidence="3">Flavin reductase family protein</fullName>
    </submittedName>
</protein>